<feature type="region of interest" description="Disordered" evidence="1">
    <location>
        <begin position="620"/>
        <end position="718"/>
    </location>
</feature>
<dbReference type="EMBL" id="JADGIZ020000014">
    <property type="protein sequence ID" value="KAL2916895.1"/>
    <property type="molecule type" value="Genomic_DNA"/>
</dbReference>
<feature type="region of interest" description="Disordered" evidence="1">
    <location>
        <begin position="200"/>
        <end position="244"/>
    </location>
</feature>
<evidence type="ECO:0000256" key="1">
    <source>
        <dbReference type="SAM" id="MobiDB-lite"/>
    </source>
</evidence>
<evidence type="ECO:0000313" key="2">
    <source>
        <dbReference type="EMBL" id="KAL2916895.1"/>
    </source>
</evidence>
<feature type="compositionally biased region" description="Low complexity" evidence="1">
    <location>
        <begin position="98"/>
        <end position="108"/>
    </location>
</feature>
<feature type="region of interest" description="Disordered" evidence="1">
    <location>
        <begin position="141"/>
        <end position="185"/>
    </location>
</feature>
<feature type="compositionally biased region" description="Pro residues" evidence="1">
    <location>
        <begin position="663"/>
        <end position="672"/>
    </location>
</feature>
<feature type="region of interest" description="Disordered" evidence="1">
    <location>
        <begin position="544"/>
        <end position="586"/>
    </location>
</feature>
<name>A0ABR4NBI4_9FUNG</name>
<feature type="compositionally biased region" description="Gly residues" evidence="1">
    <location>
        <begin position="154"/>
        <end position="165"/>
    </location>
</feature>
<feature type="compositionally biased region" description="Gly residues" evidence="1">
    <location>
        <begin position="222"/>
        <end position="238"/>
    </location>
</feature>
<gene>
    <name evidence="2" type="ORF">HK105_203674</name>
</gene>
<feature type="compositionally biased region" description="Low complexity" evidence="1">
    <location>
        <begin position="687"/>
        <end position="703"/>
    </location>
</feature>
<feature type="compositionally biased region" description="Gly residues" evidence="1">
    <location>
        <begin position="174"/>
        <end position="183"/>
    </location>
</feature>
<proteinExistence type="predicted"/>
<feature type="compositionally biased region" description="Acidic residues" evidence="1">
    <location>
        <begin position="142"/>
        <end position="153"/>
    </location>
</feature>
<reference evidence="2 3" key="1">
    <citation type="submission" date="2023-09" db="EMBL/GenBank/DDBJ databases">
        <title>Pangenome analysis of Batrachochytrium dendrobatidis and related Chytrids.</title>
        <authorList>
            <person name="Yacoub M.N."/>
            <person name="Stajich J.E."/>
            <person name="James T.Y."/>
        </authorList>
    </citation>
    <scope>NUCLEOTIDE SEQUENCE [LARGE SCALE GENOMIC DNA]</scope>
    <source>
        <strain evidence="2 3">JEL0888</strain>
    </source>
</reference>
<dbReference type="Proteomes" id="UP001527925">
    <property type="component" value="Unassembled WGS sequence"/>
</dbReference>
<feature type="compositionally biased region" description="Gly residues" evidence="1">
    <location>
        <begin position="84"/>
        <end position="97"/>
    </location>
</feature>
<accession>A0ABR4NBI4</accession>
<sequence>MAARPRTTSLFATDPNQERRLLRLLNFRTQRVCMVDVRNVCAVFETGHVLVAVANGEAATACVCEWPDADFLTPWASSPSAAAGGSGGTGGGGGGGSSSSASTAAGPPVAGGAGAAGDDPAWRRHSAGGWLGGFHDLGLDGLSDDEDDDEDDGGGGYGSLNGGMAGSDSSGIRSGNGGDGGMAGSTAGLSDDGFVDLGDLGTMGAGSRRTTPGITVTRSSGSTGGGSGSGSPGGGVRGAAGRTQAAGKPFGSIDVLSLPDGPAAHVFFRLTGNPVRAFEMLQEQHAATIIKLAVPVPLAVLAQAGAKGASMVRRFARTTTSAGSLSHSFHSHAHGVGGSAGGMGGMGGMGGSGAALGMGGTAGTQASPVSISVLVNRDRIVDCQPGVAGPGTASVVADFGPRALFSDSLEGMLGHGGCGRAAQRRVQMQLFGATWTQMSEMLGHQHAWESIDLDLGSASTGSPALVSAGGSRGAASLSATAADASDFGGSDGASAFRMFLDGHSPILSMSSASGHSSGIGGALGGALGFGGALGGLGGFGGLGDRAVSPASPNRLATPQQTQQQSQMRGHSPVPASPRSPLGGLGGLGGLGNILRLSDPPEHAPAPAAVAFGMPTATADIAPDAQGSGSGATGVGLRRSQSVAGARTSSLMPRTVSAGALPDTQPPPPPPRPASAGGHRGAQLPMHQAQYVQQQQQPPQQPAAESPGGFLSSWLRGFQ</sequence>
<evidence type="ECO:0000313" key="3">
    <source>
        <dbReference type="Proteomes" id="UP001527925"/>
    </source>
</evidence>
<comment type="caution">
    <text evidence="2">The sequence shown here is derived from an EMBL/GenBank/DDBJ whole genome shotgun (WGS) entry which is preliminary data.</text>
</comment>
<feature type="region of interest" description="Disordered" evidence="1">
    <location>
        <begin position="78"/>
        <end position="121"/>
    </location>
</feature>
<organism evidence="2 3">
    <name type="scientific">Polyrhizophydium stewartii</name>
    <dbReference type="NCBI Taxonomy" id="2732419"/>
    <lineage>
        <taxon>Eukaryota</taxon>
        <taxon>Fungi</taxon>
        <taxon>Fungi incertae sedis</taxon>
        <taxon>Chytridiomycota</taxon>
        <taxon>Chytridiomycota incertae sedis</taxon>
        <taxon>Chytridiomycetes</taxon>
        <taxon>Rhizophydiales</taxon>
        <taxon>Rhizophydiales incertae sedis</taxon>
        <taxon>Polyrhizophydium</taxon>
    </lineage>
</organism>
<feature type="compositionally biased region" description="Polar residues" evidence="1">
    <location>
        <begin position="638"/>
        <end position="651"/>
    </location>
</feature>
<protein>
    <submittedName>
        <fullName evidence="2">Uncharacterized protein</fullName>
    </submittedName>
</protein>
<keyword evidence="3" id="KW-1185">Reference proteome</keyword>